<dbReference type="InterPro" id="IPR023418">
    <property type="entry name" value="Thyroxine_BS"/>
</dbReference>
<dbReference type="AlphaFoldDB" id="A0A2T5AXM0"/>
<protein>
    <recommendedName>
        <fullName evidence="7">5-hydroxyisourate hydrolase</fullName>
        <shortName evidence="7">HIU hydrolase</shortName>
        <shortName evidence="7">HIUHase</shortName>
        <ecNumber evidence="7">3.5.2.17</ecNumber>
    </recommendedName>
</protein>
<dbReference type="PANTHER" id="PTHR10395:SF7">
    <property type="entry name" value="5-HYDROXYISOURATE HYDROLASE"/>
    <property type="match status" value="1"/>
</dbReference>
<comment type="subunit">
    <text evidence="4 7">Homotetramer.</text>
</comment>
<evidence type="ECO:0000256" key="1">
    <source>
        <dbReference type="ARBA" id="ARBA00001043"/>
    </source>
</evidence>
<dbReference type="InterPro" id="IPR023416">
    <property type="entry name" value="Transthyretin/HIU_hydrolase_d"/>
</dbReference>
<keyword evidence="10" id="KW-1185">Reference proteome</keyword>
<dbReference type="InterPro" id="IPR036817">
    <property type="entry name" value="Transthyretin/HIU_hydrolase_sf"/>
</dbReference>
<evidence type="ECO:0000313" key="9">
    <source>
        <dbReference type="EMBL" id="PTM91434.1"/>
    </source>
</evidence>
<dbReference type="OrthoDB" id="9792386at2"/>
<comment type="similarity">
    <text evidence="3 7">Belongs to the transthyretin family. 5-hydroxyisourate hydrolase subfamily.</text>
</comment>
<dbReference type="RefSeq" id="WP_108004504.1">
    <property type="nucleotide sequence ID" value="NZ_JBHEEX010000012.1"/>
</dbReference>
<proteinExistence type="inferred from homology"/>
<comment type="function">
    <text evidence="2">Catalyzes the hydrolysis of 5-hydroxyisourate (HIU) to 2-oxo-4-hydroxy-4-carboxy-5-ureidoimidazoline (OHCU).</text>
</comment>
<dbReference type="GO" id="GO:0006144">
    <property type="term" value="P:purine nucleobase metabolic process"/>
    <property type="evidence" value="ECO:0007669"/>
    <property type="project" value="UniProtKB-KW"/>
</dbReference>
<reference evidence="9 10" key="1">
    <citation type="submission" date="2018-04" db="EMBL/GenBank/DDBJ databases">
        <title>Genomic Encyclopedia of Type Strains, Phase IV (KMG-IV): sequencing the most valuable type-strain genomes for metagenomic binning, comparative biology and taxonomic classification.</title>
        <authorList>
            <person name="Goeker M."/>
        </authorList>
    </citation>
    <scope>NUCLEOTIDE SEQUENCE [LARGE SCALE GENOMIC DNA]</scope>
    <source>
        <strain evidence="9 10">DSM 7138</strain>
    </source>
</reference>
<feature type="domain" description="Transthyretin/hydroxyisourate hydrolase" evidence="8">
    <location>
        <begin position="11"/>
        <end position="120"/>
    </location>
</feature>
<dbReference type="PANTHER" id="PTHR10395">
    <property type="entry name" value="URICASE AND TRANSTHYRETIN-RELATED"/>
    <property type="match status" value="1"/>
</dbReference>
<dbReference type="InterPro" id="IPR014306">
    <property type="entry name" value="Hydroxyisourate_hydrolase"/>
</dbReference>
<gene>
    <name evidence="9" type="ORF">C7449_10938</name>
</gene>
<dbReference type="PROSITE" id="PS00769">
    <property type="entry name" value="TRANSTHYRETIN_2"/>
    <property type="match status" value="1"/>
</dbReference>
<accession>A0A2T5AXM0</accession>
<name>A0A2T5AXM0_MYCDI</name>
<evidence type="ECO:0000256" key="2">
    <source>
        <dbReference type="ARBA" id="ARBA00002704"/>
    </source>
</evidence>
<evidence type="ECO:0000256" key="4">
    <source>
        <dbReference type="ARBA" id="ARBA00011881"/>
    </source>
</evidence>
<sequence>MQSGARGDGRLTTHVLDTALGKPADGLRIDLFRIDGDRAEQIGSTRTNEDGRCDAPLLAGEAMKAGTYELRFHAGDYLGRKTDGVPFLDVVPIRFGIADASAHYHVPLLLSPFGYSTYRGS</sequence>
<keyword evidence="5 7" id="KW-0659">Purine metabolism</keyword>
<dbReference type="Proteomes" id="UP000241247">
    <property type="component" value="Unassembled WGS sequence"/>
</dbReference>
<comment type="caution">
    <text evidence="9">The sequence shown here is derived from an EMBL/GenBank/DDBJ whole genome shotgun (WGS) entry which is preliminary data.</text>
</comment>
<keyword evidence="6 7" id="KW-0378">Hydrolase</keyword>
<dbReference type="InterPro" id="IPR023419">
    <property type="entry name" value="Transthyretin_CS"/>
</dbReference>
<dbReference type="EC" id="3.5.2.17" evidence="7"/>
<evidence type="ECO:0000256" key="5">
    <source>
        <dbReference type="ARBA" id="ARBA00022631"/>
    </source>
</evidence>
<dbReference type="PROSITE" id="PS00768">
    <property type="entry name" value="TRANSTHYRETIN_1"/>
    <property type="match status" value="1"/>
</dbReference>
<dbReference type="NCBIfam" id="TIGR02962">
    <property type="entry name" value="hdxy_isourate"/>
    <property type="match status" value="1"/>
</dbReference>
<dbReference type="GO" id="GO:0033971">
    <property type="term" value="F:hydroxyisourate hydrolase activity"/>
    <property type="evidence" value="ECO:0007669"/>
    <property type="project" value="UniProtKB-EC"/>
</dbReference>
<dbReference type="CDD" id="cd05822">
    <property type="entry name" value="TLP_HIUase"/>
    <property type="match status" value="1"/>
</dbReference>
<dbReference type="EMBL" id="PZZZ01000009">
    <property type="protein sequence ID" value="PTM91434.1"/>
    <property type="molecule type" value="Genomic_DNA"/>
</dbReference>
<comment type="catalytic activity">
    <reaction evidence="1 7">
        <text>5-hydroxyisourate + H2O = 5-hydroxy-2-oxo-4-ureido-2,5-dihydro-1H-imidazole-5-carboxylate + H(+)</text>
        <dbReference type="Rhea" id="RHEA:23736"/>
        <dbReference type="ChEBI" id="CHEBI:15377"/>
        <dbReference type="ChEBI" id="CHEBI:15378"/>
        <dbReference type="ChEBI" id="CHEBI:18072"/>
        <dbReference type="ChEBI" id="CHEBI:58639"/>
        <dbReference type="EC" id="3.5.2.17"/>
    </reaction>
</comment>
<evidence type="ECO:0000256" key="3">
    <source>
        <dbReference type="ARBA" id="ARBA00009850"/>
    </source>
</evidence>
<evidence type="ECO:0000256" key="6">
    <source>
        <dbReference type="ARBA" id="ARBA00022801"/>
    </source>
</evidence>
<evidence type="ECO:0000259" key="8">
    <source>
        <dbReference type="Pfam" id="PF00576"/>
    </source>
</evidence>
<evidence type="ECO:0000256" key="7">
    <source>
        <dbReference type="RuleBase" id="RU361270"/>
    </source>
</evidence>
<organism evidence="9 10">
    <name type="scientific">Mycoplana dimorpha</name>
    <dbReference type="NCBI Taxonomy" id="28320"/>
    <lineage>
        <taxon>Bacteria</taxon>
        <taxon>Pseudomonadati</taxon>
        <taxon>Pseudomonadota</taxon>
        <taxon>Alphaproteobacteria</taxon>
        <taxon>Hyphomicrobiales</taxon>
        <taxon>Rhizobiaceae</taxon>
        <taxon>Mycoplana</taxon>
    </lineage>
</organism>
<dbReference type="Gene3D" id="2.60.40.180">
    <property type="entry name" value="Transthyretin/hydroxyisourate hydrolase domain"/>
    <property type="match status" value="1"/>
</dbReference>
<dbReference type="FunFam" id="2.60.40.180:FF:000005">
    <property type="entry name" value="5-hydroxyisourate hydrolase"/>
    <property type="match status" value="1"/>
</dbReference>
<dbReference type="SUPFAM" id="SSF49472">
    <property type="entry name" value="Transthyretin (synonym: prealbumin)"/>
    <property type="match status" value="1"/>
</dbReference>
<evidence type="ECO:0000313" key="10">
    <source>
        <dbReference type="Proteomes" id="UP000241247"/>
    </source>
</evidence>
<dbReference type="Pfam" id="PF00576">
    <property type="entry name" value="Transthyretin"/>
    <property type="match status" value="1"/>
</dbReference>